<feature type="region of interest" description="Disordered" evidence="1">
    <location>
        <begin position="1"/>
        <end position="81"/>
    </location>
</feature>
<accession>A0AAV7TPU5</accession>
<feature type="compositionally biased region" description="Basic and acidic residues" evidence="1">
    <location>
        <begin position="55"/>
        <end position="68"/>
    </location>
</feature>
<feature type="compositionally biased region" description="Polar residues" evidence="1">
    <location>
        <begin position="36"/>
        <end position="48"/>
    </location>
</feature>
<keyword evidence="3" id="KW-1185">Reference proteome</keyword>
<evidence type="ECO:0000313" key="2">
    <source>
        <dbReference type="EMBL" id="KAJ1177722.1"/>
    </source>
</evidence>
<name>A0AAV7TPU5_PLEWA</name>
<reference evidence="2" key="1">
    <citation type="journal article" date="2022" name="bioRxiv">
        <title>Sequencing and chromosome-scale assembly of the giantPleurodeles waltlgenome.</title>
        <authorList>
            <person name="Brown T."/>
            <person name="Elewa A."/>
            <person name="Iarovenko S."/>
            <person name="Subramanian E."/>
            <person name="Araus A.J."/>
            <person name="Petzold A."/>
            <person name="Susuki M."/>
            <person name="Suzuki K.-i.T."/>
            <person name="Hayashi T."/>
            <person name="Toyoda A."/>
            <person name="Oliveira C."/>
            <person name="Osipova E."/>
            <person name="Leigh N.D."/>
            <person name="Simon A."/>
            <person name="Yun M.H."/>
        </authorList>
    </citation>
    <scope>NUCLEOTIDE SEQUENCE</scope>
    <source>
        <strain evidence="2">20211129_DDA</strain>
        <tissue evidence="2">Liver</tissue>
    </source>
</reference>
<sequence>MEIHGCDGPIGDSPHTAPTGADTAPGARERPGAGTNRMSLTAVTQRPGSGTAKPGTEEKPASRRREARDQEEEESGVIGER</sequence>
<feature type="compositionally biased region" description="Low complexity" evidence="1">
    <location>
        <begin position="16"/>
        <end position="26"/>
    </location>
</feature>
<organism evidence="2 3">
    <name type="scientific">Pleurodeles waltl</name>
    <name type="common">Iberian ribbed newt</name>
    <dbReference type="NCBI Taxonomy" id="8319"/>
    <lineage>
        <taxon>Eukaryota</taxon>
        <taxon>Metazoa</taxon>
        <taxon>Chordata</taxon>
        <taxon>Craniata</taxon>
        <taxon>Vertebrata</taxon>
        <taxon>Euteleostomi</taxon>
        <taxon>Amphibia</taxon>
        <taxon>Batrachia</taxon>
        <taxon>Caudata</taxon>
        <taxon>Salamandroidea</taxon>
        <taxon>Salamandridae</taxon>
        <taxon>Pleurodelinae</taxon>
        <taxon>Pleurodeles</taxon>
    </lineage>
</organism>
<evidence type="ECO:0000313" key="3">
    <source>
        <dbReference type="Proteomes" id="UP001066276"/>
    </source>
</evidence>
<dbReference type="EMBL" id="JANPWB010000006">
    <property type="protein sequence ID" value="KAJ1177722.1"/>
    <property type="molecule type" value="Genomic_DNA"/>
</dbReference>
<proteinExistence type="predicted"/>
<dbReference type="Proteomes" id="UP001066276">
    <property type="component" value="Chromosome 3_2"/>
</dbReference>
<gene>
    <name evidence="2" type="ORF">NDU88_002974</name>
</gene>
<protein>
    <submittedName>
        <fullName evidence="2">Uncharacterized protein</fullName>
    </submittedName>
</protein>
<comment type="caution">
    <text evidence="2">The sequence shown here is derived from an EMBL/GenBank/DDBJ whole genome shotgun (WGS) entry which is preliminary data.</text>
</comment>
<dbReference type="AlphaFoldDB" id="A0AAV7TPU5"/>
<evidence type="ECO:0000256" key="1">
    <source>
        <dbReference type="SAM" id="MobiDB-lite"/>
    </source>
</evidence>